<gene>
    <name evidence="2" type="ORF">EZS28_048223</name>
</gene>
<reference evidence="2 3" key="1">
    <citation type="submission" date="2019-03" db="EMBL/GenBank/DDBJ databases">
        <title>Single cell metagenomics reveals metabolic interactions within the superorganism composed of flagellate Streblomastix strix and complex community of Bacteroidetes bacteria on its surface.</title>
        <authorList>
            <person name="Treitli S.C."/>
            <person name="Kolisko M."/>
            <person name="Husnik F."/>
            <person name="Keeling P."/>
            <person name="Hampl V."/>
        </authorList>
    </citation>
    <scope>NUCLEOTIDE SEQUENCE [LARGE SCALE GENOMIC DNA]</scope>
    <source>
        <strain evidence="2">ST1C</strain>
    </source>
</reference>
<name>A0A5J4TF20_9EUKA</name>
<dbReference type="EMBL" id="SNRW01033298">
    <property type="protein sequence ID" value="KAA6356250.1"/>
    <property type="molecule type" value="Genomic_DNA"/>
</dbReference>
<sequence length="397" mass="44084">LKLVGTKDYVDKGRNIELLIENCTFTQNNTLDKATNFSLLRTEPFLSLRMNVSIFNFKGYNASIEGTGLIEINYEPDVFTWDSHINLVNCSFTNISSQFTSKEIKSIIGEKDDEIPLGVASILNIRGATARILPLYLHDCQFDQCKCSAEIPAKERRQIGVGGAASFCGKTLLLTLEHFRFINCSGNVTFTSQQSSSSTNEQMNNEIQQSNPSNEDLQHFLPISQTSNSNIKQQRKLQKKIVSNTIKKPNYQIEVAGGAYVSLVGGGRGEERFIAKKSLSEYLRLQGDSNKDISHTVNNMSRPWVAFDICVISQCNTSVPVGQSGRLKILEAGGVLVHIERSAAKCNFQSSIFTGCGITTTPWTPVIFSTNIAPCIGQKSEDEIFEPLWDRELRNGK</sequence>
<feature type="region of interest" description="Disordered" evidence="1">
    <location>
        <begin position="193"/>
        <end position="213"/>
    </location>
</feature>
<dbReference type="OrthoDB" id="3249161at2759"/>
<evidence type="ECO:0000313" key="3">
    <source>
        <dbReference type="Proteomes" id="UP000324800"/>
    </source>
</evidence>
<comment type="caution">
    <text evidence="2">The sequence shown here is derived from an EMBL/GenBank/DDBJ whole genome shotgun (WGS) entry which is preliminary data.</text>
</comment>
<dbReference type="Proteomes" id="UP000324800">
    <property type="component" value="Unassembled WGS sequence"/>
</dbReference>
<feature type="non-terminal residue" evidence="2">
    <location>
        <position position="1"/>
    </location>
</feature>
<proteinExistence type="predicted"/>
<dbReference type="AlphaFoldDB" id="A0A5J4TF20"/>
<accession>A0A5J4TF20</accession>
<feature type="compositionally biased region" description="Polar residues" evidence="1">
    <location>
        <begin position="200"/>
        <end position="213"/>
    </location>
</feature>
<evidence type="ECO:0000256" key="1">
    <source>
        <dbReference type="SAM" id="MobiDB-lite"/>
    </source>
</evidence>
<organism evidence="2 3">
    <name type="scientific">Streblomastix strix</name>
    <dbReference type="NCBI Taxonomy" id="222440"/>
    <lineage>
        <taxon>Eukaryota</taxon>
        <taxon>Metamonada</taxon>
        <taxon>Preaxostyla</taxon>
        <taxon>Oxymonadida</taxon>
        <taxon>Streblomastigidae</taxon>
        <taxon>Streblomastix</taxon>
    </lineage>
</organism>
<evidence type="ECO:0000313" key="2">
    <source>
        <dbReference type="EMBL" id="KAA6356250.1"/>
    </source>
</evidence>
<protein>
    <submittedName>
        <fullName evidence="2">Uncharacterized protein</fullName>
    </submittedName>
</protein>
<feature type="non-terminal residue" evidence="2">
    <location>
        <position position="397"/>
    </location>
</feature>